<gene>
    <name evidence="12" type="ORF">TGEB3V08_LOCUS3268</name>
</gene>
<feature type="transmembrane region" description="Helical" evidence="11">
    <location>
        <begin position="331"/>
        <end position="353"/>
    </location>
</feature>
<dbReference type="AlphaFoldDB" id="A0A7R9JVM5"/>
<comment type="subcellular location">
    <subcellularLocation>
        <location evidence="1">Mitochondrion membrane</location>
        <topology evidence="1">Multi-pass membrane protein</topology>
    </subcellularLocation>
</comment>
<keyword evidence="7" id="KW-0496">Mitochondrion</keyword>
<organism evidence="12">
    <name type="scientific">Timema genevievae</name>
    <name type="common">Walking stick</name>
    <dbReference type="NCBI Taxonomy" id="629358"/>
    <lineage>
        <taxon>Eukaryota</taxon>
        <taxon>Metazoa</taxon>
        <taxon>Ecdysozoa</taxon>
        <taxon>Arthropoda</taxon>
        <taxon>Hexapoda</taxon>
        <taxon>Insecta</taxon>
        <taxon>Pterygota</taxon>
        <taxon>Neoptera</taxon>
        <taxon>Polyneoptera</taxon>
        <taxon>Phasmatodea</taxon>
        <taxon>Timematodea</taxon>
        <taxon>Timematoidea</taxon>
        <taxon>Timematidae</taxon>
        <taxon>Timema</taxon>
    </lineage>
</organism>
<accession>A0A7R9JVM5</accession>
<evidence type="ECO:0000256" key="6">
    <source>
        <dbReference type="ARBA" id="ARBA00022989"/>
    </source>
</evidence>
<keyword evidence="8 9" id="KW-0472">Membrane</keyword>
<evidence type="ECO:0000256" key="3">
    <source>
        <dbReference type="ARBA" id="ARBA00022448"/>
    </source>
</evidence>
<dbReference type="Pfam" id="PF00153">
    <property type="entry name" value="Mito_carr"/>
    <property type="match status" value="3"/>
</dbReference>
<evidence type="ECO:0008006" key="13">
    <source>
        <dbReference type="Google" id="ProtNLM"/>
    </source>
</evidence>
<evidence type="ECO:0000256" key="2">
    <source>
        <dbReference type="ARBA" id="ARBA00006375"/>
    </source>
</evidence>
<evidence type="ECO:0000256" key="11">
    <source>
        <dbReference type="SAM" id="Phobius"/>
    </source>
</evidence>
<keyword evidence="5" id="KW-0677">Repeat</keyword>
<dbReference type="PANTHER" id="PTHR45624">
    <property type="entry name" value="MITOCHONDRIAL BASIC AMINO ACIDS TRANSPORTER-RELATED"/>
    <property type="match status" value="1"/>
</dbReference>
<dbReference type="EMBL" id="OE840028">
    <property type="protein sequence ID" value="CAD7589303.1"/>
    <property type="molecule type" value="Genomic_DNA"/>
</dbReference>
<sequence>MCPSEEVNRLGGSLQCLSLQKKGGEEKAVILLLGSLLGQGIINCKPTLFWPNWREQPVPTDPIPHQDVRVTVHPTEIQISISPSSMVWLNTTGALANYATEAGVCGLAVGHPADTVKIRHQTFRDSGTLKIAYQTLKHEGHYALLPVQVRGFYRGLGFPLLTAGALNSLFFGVYGNCLSHIQRLRGYENTRRTSSEGGVCNKHWHLDVWLAGSVAGFVQLSLACPVDLVKIKLQTQTGKTWGSNPELGFRGPLECLSSTYRNNGVRGLYRGLPVMMWRDIPTFGLYMVVYETTQSLFKPISNQNTESHVVFQLIAGGGAENIKVAMVARPVILACVTLLLHIAVVNGALAYYYPSLEYQVTRNNNSHNLSQGWRVYGDRILHRELVKRSYKLFQVVTADLRYPSLGYTNATITQVLALDQVTDGTGGYANITRGGAGLHEVVMRFKSQRNHSFSFIIEIYGRDVIASSVYMSVYNGCIEGQPGSKNLFMIMMAGGFAGIISWGVIIPLDVIKSRIQSDDPLNPKYKGTLDCFIKSYRHDGLAVFGRGFLVNTLRAFPVNGAIFVGFEWSYSMCKNISEGLALQN</sequence>
<feature type="transmembrane region" description="Helical" evidence="11">
    <location>
        <begin position="486"/>
        <end position="508"/>
    </location>
</feature>
<evidence type="ECO:0000256" key="7">
    <source>
        <dbReference type="ARBA" id="ARBA00023128"/>
    </source>
</evidence>
<dbReference type="GO" id="GO:1990575">
    <property type="term" value="P:mitochondrial L-ornithine transmembrane transport"/>
    <property type="evidence" value="ECO:0007669"/>
    <property type="project" value="TreeGrafter"/>
</dbReference>
<dbReference type="SUPFAM" id="SSF103506">
    <property type="entry name" value="Mitochondrial carrier"/>
    <property type="match status" value="2"/>
</dbReference>
<evidence type="ECO:0000256" key="10">
    <source>
        <dbReference type="RuleBase" id="RU000488"/>
    </source>
</evidence>
<protein>
    <recommendedName>
        <fullName evidence="13">Mitochondrial carrier protein</fullName>
    </recommendedName>
</protein>
<dbReference type="Gene3D" id="1.50.40.10">
    <property type="entry name" value="Mitochondrial carrier domain"/>
    <property type="match status" value="2"/>
</dbReference>
<evidence type="ECO:0000313" key="12">
    <source>
        <dbReference type="EMBL" id="CAD7589303.1"/>
    </source>
</evidence>
<keyword evidence="4 9" id="KW-0812">Transmembrane</keyword>
<comment type="similarity">
    <text evidence="2 10">Belongs to the mitochondrial carrier (TC 2.A.29) family.</text>
</comment>
<keyword evidence="6 11" id="KW-1133">Transmembrane helix</keyword>
<reference evidence="12" key="1">
    <citation type="submission" date="2020-11" db="EMBL/GenBank/DDBJ databases">
        <authorList>
            <person name="Tran Van P."/>
        </authorList>
    </citation>
    <scope>NUCLEOTIDE SEQUENCE</scope>
</reference>
<evidence type="ECO:0000256" key="8">
    <source>
        <dbReference type="ARBA" id="ARBA00023136"/>
    </source>
</evidence>
<evidence type="ECO:0000256" key="5">
    <source>
        <dbReference type="ARBA" id="ARBA00022737"/>
    </source>
</evidence>
<dbReference type="InterPro" id="IPR050567">
    <property type="entry name" value="Mitochondrial_Carrier"/>
</dbReference>
<name>A0A7R9JVM5_TIMGE</name>
<dbReference type="Pfam" id="PF15868">
    <property type="entry name" value="MBF2"/>
    <property type="match status" value="1"/>
</dbReference>
<keyword evidence="3 10" id="KW-0813">Transport</keyword>
<feature type="repeat" description="Solcar" evidence="9">
    <location>
        <begin position="203"/>
        <end position="296"/>
    </location>
</feature>
<dbReference type="InterPro" id="IPR023395">
    <property type="entry name" value="MCP_dom_sf"/>
</dbReference>
<evidence type="ECO:0000256" key="9">
    <source>
        <dbReference type="PROSITE-ProRule" id="PRU00282"/>
    </source>
</evidence>
<feature type="repeat" description="Solcar" evidence="9">
    <location>
        <begin position="90"/>
        <end position="180"/>
    </location>
</feature>
<dbReference type="InterPro" id="IPR031734">
    <property type="entry name" value="MBF2"/>
</dbReference>
<dbReference type="GO" id="GO:0031966">
    <property type="term" value="C:mitochondrial membrane"/>
    <property type="evidence" value="ECO:0007669"/>
    <property type="project" value="UniProtKB-SubCell"/>
</dbReference>
<dbReference type="PANTHER" id="PTHR45624:SF1">
    <property type="entry name" value="SD08189P"/>
    <property type="match status" value="1"/>
</dbReference>
<evidence type="ECO:0000256" key="1">
    <source>
        <dbReference type="ARBA" id="ARBA00004225"/>
    </source>
</evidence>
<dbReference type="PROSITE" id="PS50920">
    <property type="entry name" value="SOLCAR"/>
    <property type="match status" value="3"/>
</dbReference>
<proteinExistence type="inferred from homology"/>
<feature type="repeat" description="Solcar" evidence="9">
    <location>
        <begin position="485"/>
        <end position="572"/>
    </location>
</feature>
<evidence type="ECO:0000256" key="4">
    <source>
        <dbReference type="ARBA" id="ARBA00022692"/>
    </source>
</evidence>
<dbReference type="InterPro" id="IPR018108">
    <property type="entry name" value="MCP_transmembrane"/>
</dbReference>
<dbReference type="GO" id="GO:0005289">
    <property type="term" value="F:high-affinity L-arginine transmembrane transporter activity"/>
    <property type="evidence" value="ECO:0007669"/>
    <property type="project" value="TreeGrafter"/>
</dbReference>